<evidence type="ECO:0000313" key="2">
    <source>
        <dbReference type="EMBL" id="PLU04885.1"/>
    </source>
</evidence>
<accession>A0ABX4TNI5</accession>
<protein>
    <recommendedName>
        <fullName evidence="4">DUF1351 domain-containing protein</fullName>
    </recommendedName>
</protein>
<name>A0ABX4TNI5_9HYPH</name>
<comment type="caution">
    <text evidence="2">The sequence shown here is derived from an EMBL/GenBank/DDBJ whole genome shotgun (WGS) entry which is preliminary data.</text>
</comment>
<evidence type="ECO:0008006" key="4">
    <source>
        <dbReference type="Google" id="ProtNLM"/>
    </source>
</evidence>
<reference evidence="2 3" key="1">
    <citation type="journal article" date="2018" name="FEMS Microbiol. Ecol.">
        <title>Co-invading symbiotic mutualists of Medicago polymorpha retain high ancestral diversity and contain diverse accessory genomes.</title>
        <authorList>
            <person name="Porter S.S."/>
            <person name="Faber-Hammond J.J."/>
            <person name="Friesen M.L."/>
        </authorList>
    </citation>
    <scope>NUCLEOTIDE SEQUENCE [LARGE SCALE GENOMIC DNA]</scope>
    <source>
        <strain evidence="2 3">Str16</strain>
    </source>
</reference>
<sequence>MDVTSTSTSTDLIISLPVKADVATFTDQASFETLYEKIVKKVGEHVPDVSTKTGRDAIASLAYKVARTKTTLDAQGKSLTEEWRKNTAKVNATRNLITERLDALQKQVRKPLTDWEAAEEARVAKHQSNLDRLLSYITLPVKPSEELRAILTEVSAIIIDDAWDKFRDRAEIAKADAVAALNRLIETAEKQEADARELEQLRAEREARLAAEEAKRAEEARIEAERQAEERRKEEAARIEKEAREQAELEAQARIEAAEREAREANERAERAAAAERQRIANEQAAEIAEQQRREADIEHRRTVNNTVVSSLVACADISTDQAKKIVAHMVSGLIPNVTFTY</sequence>
<dbReference type="Proteomes" id="UP001190825">
    <property type="component" value="Unassembled WGS sequence"/>
</dbReference>
<dbReference type="RefSeq" id="WP_101777833.1">
    <property type="nucleotide sequence ID" value="NZ_NBUC01000061.1"/>
</dbReference>
<proteinExistence type="predicted"/>
<evidence type="ECO:0000256" key="1">
    <source>
        <dbReference type="SAM" id="MobiDB-lite"/>
    </source>
</evidence>
<gene>
    <name evidence="2" type="ORF">BMJ33_10420</name>
</gene>
<feature type="region of interest" description="Disordered" evidence="1">
    <location>
        <begin position="217"/>
        <end position="245"/>
    </location>
</feature>
<evidence type="ECO:0000313" key="3">
    <source>
        <dbReference type="Proteomes" id="UP001190825"/>
    </source>
</evidence>
<dbReference type="EMBL" id="NBUC01000061">
    <property type="protein sequence ID" value="PLU04885.1"/>
    <property type="molecule type" value="Genomic_DNA"/>
</dbReference>
<organism evidence="2 3">
    <name type="scientific">Sinorhizobium medicae</name>
    <dbReference type="NCBI Taxonomy" id="110321"/>
    <lineage>
        <taxon>Bacteria</taxon>
        <taxon>Pseudomonadati</taxon>
        <taxon>Pseudomonadota</taxon>
        <taxon>Alphaproteobacteria</taxon>
        <taxon>Hyphomicrobiales</taxon>
        <taxon>Rhizobiaceae</taxon>
        <taxon>Sinorhizobium/Ensifer group</taxon>
        <taxon>Sinorhizobium</taxon>
    </lineage>
</organism>
<keyword evidence="3" id="KW-1185">Reference proteome</keyword>